<evidence type="ECO:0000313" key="3">
    <source>
        <dbReference type="Proteomes" id="UP000485058"/>
    </source>
</evidence>
<keyword evidence="3" id="KW-1185">Reference proteome</keyword>
<dbReference type="Proteomes" id="UP000485058">
    <property type="component" value="Unassembled WGS sequence"/>
</dbReference>
<organism evidence="2 3">
    <name type="scientific">Haematococcus lacustris</name>
    <name type="common">Green alga</name>
    <name type="synonym">Haematococcus pluvialis</name>
    <dbReference type="NCBI Taxonomy" id="44745"/>
    <lineage>
        <taxon>Eukaryota</taxon>
        <taxon>Viridiplantae</taxon>
        <taxon>Chlorophyta</taxon>
        <taxon>core chlorophytes</taxon>
        <taxon>Chlorophyceae</taxon>
        <taxon>CS clade</taxon>
        <taxon>Chlamydomonadales</taxon>
        <taxon>Haematococcaceae</taxon>
        <taxon>Haematococcus</taxon>
    </lineage>
</organism>
<comment type="caution">
    <text evidence="2">The sequence shown here is derived from an EMBL/GenBank/DDBJ whole genome shotgun (WGS) entry which is preliminary data.</text>
</comment>
<protein>
    <submittedName>
        <fullName evidence="2">Uncharacterized protein</fullName>
    </submittedName>
</protein>
<dbReference type="EMBL" id="BLLF01000030">
    <property type="protein sequence ID" value="GFH06266.1"/>
    <property type="molecule type" value="Genomic_DNA"/>
</dbReference>
<evidence type="ECO:0000256" key="1">
    <source>
        <dbReference type="SAM" id="MobiDB-lite"/>
    </source>
</evidence>
<feature type="region of interest" description="Disordered" evidence="1">
    <location>
        <begin position="1"/>
        <end position="20"/>
    </location>
</feature>
<name>A0A699YGW5_HAELA</name>
<accession>A0A699YGW5</accession>
<sequence length="185" mass="20345">MANRPPRPKQGTPAHSPLKHDRVAGPFRTCVLLLSSTGDSCKIKCLKSGELCGCCMRVGGKPMKRLLPLASAFQHHTGITAQRAFVSTEVPSSRLSSEQTSTRGLSPEELIRDVASKLVHNKDLRVDDDTTEETGIVPQLARQQELGLQLLLAKRRLYMRSTVLSRKPAGMSLQQLLVEANKVHQ</sequence>
<proteinExistence type="predicted"/>
<gene>
    <name evidence="2" type="ORF">HaLaN_00868</name>
</gene>
<dbReference type="AlphaFoldDB" id="A0A699YGW5"/>
<reference evidence="2 3" key="1">
    <citation type="submission" date="2020-02" db="EMBL/GenBank/DDBJ databases">
        <title>Draft genome sequence of Haematococcus lacustris strain NIES-144.</title>
        <authorList>
            <person name="Morimoto D."/>
            <person name="Nakagawa S."/>
            <person name="Yoshida T."/>
            <person name="Sawayama S."/>
        </authorList>
    </citation>
    <scope>NUCLEOTIDE SEQUENCE [LARGE SCALE GENOMIC DNA]</scope>
    <source>
        <strain evidence="2 3">NIES-144</strain>
    </source>
</reference>
<evidence type="ECO:0000313" key="2">
    <source>
        <dbReference type="EMBL" id="GFH06266.1"/>
    </source>
</evidence>